<evidence type="ECO:0000313" key="2">
    <source>
        <dbReference type="Proteomes" id="UP000719766"/>
    </source>
</evidence>
<organism evidence="1 2">
    <name type="scientific">Suillus plorans</name>
    <dbReference type="NCBI Taxonomy" id="116603"/>
    <lineage>
        <taxon>Eukaryota</taxon>
        <taxon>Fungi</taxon>
        <taxon>Dikarya</taxon>
        <taxon>Basidiomycota</taxon>
        <taxon>Agaricomycotina</taxon>
        <taxon>Agaricomycetes</taxon>
        <taxon>Agaricomycetidae</taxon>
        <taxon>Boletales</taxon>
        <taxon>Suillineae</taxon>
        <taxon>Suillaceae</taxon>
        <taxon>Suillus</taxon>
    </lineage>
</organism>
<dbReference type="GeneID" id="64603602"/>
<name>A0A9P7DMJ9_9AGAM</name>
<comment type="caution">
    <text evidence="1">The sequence shown here is derived from an EMBL/GenBank/DDBJ whole genome shotgun (WGS) entry which is preliminary data.</text>
</comment>
<dbReference type="Proteomes" id="UP000719766">
    <property type="component" value="Unassembled WGS sequence"/>
</dbReference>
<evidence type="ECO:0000313" key="1">
    <source>
        <dbReference type="EMBL" id="KAG1798491.1"/>
    </source>
</evidence>
<dbReference type="AlphaFoldDB" id="A0A9P7DMJ9"/>
<proteinExistence type="predicted"/>
<dbReference type="EMBL" id="JABBWE010000013">
    <property type="protein sequence ID" value="KAG1798491.1"/>
    <property type="molecule type" value="Genomic_DNA"/>
</dbReference>
<protein>
    <recommendedName>
        <fullName evidence="3">F-box domain-containing protein</fullName>
    </recommendedName>
</protein>
<dbReference type="OrthoDB" id="3219769at2759"/>
<reference evidence="1" key="1">
    <citation type="journal article" date="2020" name="New Phytol.">
        <title>Comparative genomics reveals dynamic genome evolution in host specialist ectomycorrhizal fungi.</title>
        <authorList>
            <person name="Lofgren L.A."/>
            <person name="Nguyen N.H."/>
            <person name="Vilgalys R."/>
            <person name="Ruytinx J."/>
            <person name="Liao H.L."/>
            <person name="Branco S."/>
            <person name="Kuo A."/>
            <person name="LaButti K."/>
            <person name="Lipzen A."/>
            <person name="Andreopoulos W."/>
            <person name="Pangilinan J."/>
            <person name="Riley R."/>
            <person name="Hundley H."/>
            <person name="Na H."/>
            <person name="Barry K."/>
            <person name="Grigoriev I.V."/>
            <person name="Stajich J.E."/>
            <person name="Kennedy P.G."/>
        </authorList>
    </citation>
    <scope>NUCLEOTIDE SEQUENCE</scope>
    <source>
        <strain evidence="1">S12</strain>
    </source>
</reference>
<evidence type="ECO:0008006" key="3">
    <source>
        <dbReference type="Google" id="ProtNLM"/>
    </source>
</evidence>
<accession>A0A9P7DMJ9</accession>
<keyword evidence="2" id="KW-1185">Reference proteome</keyword>
<dbReference type="RefSeq" id="XP_041163177.1">
    <property type="nucleotide sequence ID" value="XM_041309838.1"/>
</dbReference>
<sequence length="530" mass="59018">MVLQVSAARMSNTGGLSHKMPVVPEELLSTLRQEVFALQNRRKELLARLEETNTSLVEVQTLLTRKTSQAHTVQNLLAPVSRLPDEVLLAIFEEAVRSQEQGQVTRTEIAISYTSHHWRQVTVNAPRLWNSLCIRAEVPIAMLQIYLSRSANIPLTIEFRERETAWPGADKRSMAHLGSALDAIWPSVPRWRRIVVLHRSYPYFTHVFRELRKVAPLKMLQSISMKSPGVCGPCPLLLGDSAPALESLEVEDMPLPPPVTQTFDAARYSVAGLTTLRLRVRGMRAGSSHAATDPSAFRALINSAPMLSALEIYGQPINFGQERANEEDVLSLEIPRLRTLVLHPGTQHPRDLRHFISVIKAPTLRHFELVYPDNTPPGQDVSDLLFDPFPLARFPSVETVRLHNAVHADTVAASMNAFPVAARIKLGNTDASYLFENPTFSSTCSPWTPSHIQHLTVISPLHNTLLQMYEWLLSAASQGHRLPIITLEGPIRAIDCPAFLTQSVKLASCTEVRLCGIDLSMSDRSLVARV</sequence>
<gene>
    <name evidence="1" type="ORF">HD556DRAFT_187343</name>
</gene>